<comment type="caution">
    <text evidence="1">The sequence shown here is derived from an EMBL/GenBank/DDBJ whole genome shotgun (WGS) entry which is preliminary data.</text>
</comment>
<keyword evidence="2" id="KW-1185">Reference proteome</keyword>
<dbReference type="OrthoDB" id="433071at2759"/>
<evidence type="ECO:0000313" key="2">
    <source>
        <dbReference type="Proteomes" id="UP000664132"/>
    </source>
</evidence>
<reference evidence="1" key="1">
    <citation type="submission" date="2021-02" db="EMBL/GenBank/DDBJ databases">
        <title>Genome sequence Cadophora malorum strain M34.</title>
        <authorList>
            <person name="Stefanovic E."/>
            <person name="Vu D."/>
            <person name="Scully C."/>
            <person name="Dijksterhuis J."/>
            <person name="Roader J."/>
            <person name="Houbraken J."/>
        </authorList>
    </citation>
    <scope>NUCLEOTIDE SEQUENCE</scope>
    <source>
        <strain evidence="1">M34</strain>
    </source>
</reference>
<proteinExistence type="predicted"/>
<evidence type="ECO:0000313" key="1">
    <source>
        <dbReference type="EMBL" id="KAG4425951.1"/>
    </source>
</evidence>
<gene>
    <name evidence="1" type="ORF">IFR04_000895</name>
</gene>
<dbReference type="Proteomes" id="UP000664132">
    <property type="component" value="Unassembled WGS sequence"/>
</dbReference>
<protein>
    <submittedName>
        <fullName evidence="1">Uncharacterized protein</fullName>
    </submittedName>
</protein>
<sequence>MEGIGIYIISSGRPNNVQKMQTQHLPDLDVTWVVSKSQIDAYKSEGANKVLTYGKCAPGKDLCRSRNFALQHAFDQNLVCVQLSDDLNKMSWWVRDAPDSLERRPLSIATAIQFILKQMKLANFFLGGGMPTNNTYWARTSSKLGDRTGKPYTTHHFILGDLMVIRPTRLRFNENLSLKEDYEYTVQHIKENGGVVRCFQILAQWKHYTNEGGAVAYRTDEEEKRNIRLLKELHPGWFAGHKTGSKVQVTLRAPAKYRLGSQGVKKAESKGSTSGSNESNASVVERLVACSVLLENSGLRRSKRKLSSYAEDSGVGV</sequence>
<dbReference type="AlphaFoldDB" id="A0A8H7WJB1"/>
<dbReference type="EMBL" id="JAFJYH010000006">
    <property type="protein sequence ID" value="KAG4425951.1"/>
    <property type="molecule type" value="Genomic_DNA"/>
</dbReference>
<accession>A0A8H7WJB1</accession>
<organism evidence="1 2">
    <name type="scientific">Cadophora malorum</name>
    <dbReference type="NCBI Taxonomy" id="108018"/>
    <lineage>
        <taxon>Eukaryota</taxon>
        <taxon>Fungi</taxon>
        <taxon>Dikarya</taxon>
        <taxon>Ascomycota</taxon>
        <taxon>Pezizomycotina</taxon>
        <taxon>Leotiomycetes</taxon>
        <taxon>Helotiales</taxon>
        <taxon>Ploettnerulaceae</taxon>
        <taxon>Cadophora</taxon>
    </lineage>
</organism>
<name>A0A8H7WJB1_9HELO</name>